<sequence>MATPLPKVTESLKKLLDYAEDIRQHHPDVWKKGGNIQGNDSYNTLKKIVQRGHFEEGDVEFIKTWKAWKARHTNHTNIEGMVASLKWLAVPEVGLREMKKVIKTEIDKSN</sequence>
<dbReference type="AlphaFoldDB" id="A0A2S7INE3"/>
<gene>
    <name evidence="1" type="ORF">C5O19_06255</name>
</gene>
<dbReference type="Proteomes" id="UP000239590">
    <property type="component" value="Unassembled WGS sequence"/>
</dbReference>
<proteinExistence type="predicted"/>
<evidence type="ECO:0000313" key="2">
    <source>
        <dbReference type="Proteomes" id="UP000239590"/>
    </source>
</evidence>
<dbReference type="EMBL" id="PTRA01000001">
    <property type="protein sequence ID" value="PQA59253.1"/>
    <property type="molecule type" value="Genomic_DNA"/>
</dbReference>
<protein>
    <submittedName>
        <fullName evidence="1">Uncharacterized protein</fullName>
    </submittedName>
</protein>
<organism evidence="1 2">
    <name type="scientific">Siphonobacter curvatus</name>
    <dbReference type="NCBI Taxonomy" id="2094562"/>
    <lineage>
        <taxon>Bacteria</taxon>
        <taxon>Pseudomonadati</taxon>
        <taxon>Bacteroidota</taxon>
        <taxon>Cytophagia</taxon>
        <taxon>Cytophagales</taxon>
        <taxon>Cytophagaceae</taxon>
        <taxon>Siphonobacter</taxon>
    </lineage>
</organism>
<keyword evidence="2" id="KW-1185">Reference proteome</keyword>
<reference evidence="2" key="1">
    <citation type="submission" date="2018-02" db="EMBL/GenBank/DDBJ databases">
        <title>Genome sequencing of Solimonas sp. HR-BB.</title>
        <authorList>
            <person name="Lee Y."/>
            <person name="Jeon C.O."/>
        </authorList>
    </citation>
    <scope>NUCLEOTIDE SEQUENCE [LARGE SCALE GENOMIC DNA]</scope>
    <source>
        <strain evidence="2">HR-U</strain>
    </source>
</reference>
<dbReference type="RefSeq" id="WP_104710606.1">
    <property type="nucleotide sequence ID" value="NZ_PTRA01000001.1"/>
</dbReference>
<name>A0A2S7INE3_9BACT</name>
<evidence type="ECO:0000313" key="1">
    <source>
        <dbReference type="EMBL" id="PQA59253.1"/>
    </source>
</evidence>
<comment type="caution">
    <text evidence="1">The sequence shown here is derived from an EMBL/GenBank/DDBJ whole genome shotgun (WGS) entry which is preliminary data.</text>
</comment>
<dbReference type="OrthoDB" id="881297at2"/>
<accession>A0A2S7INE3</accession>